<feature type="region of interest" description="Disordered" evidence="4">
    <location>
        <begin position="221"/>
        <end position="249"/>
    </location>
</feature>
<evidence type="ECO:0000256" key="2">
    <source>
        <dbReference type="ARBA" id="ARBA00007643"/>
    </source>
</evidence>
<dbReference type="EMBL" id="CDMY01000453">
    <property type="protein sequence ID" value="CEM14109.1"/>
    <property type="molecule type" value="Genomic_DNA"/>
</dbReference>
<dbReference type="Pfam" id="PF07052">
    <property type="entry name" value="Hep_59"/>
    <property type="match status" value="1"/>
</dbReference>
<evidence type="ECO:0000256" key="1">
    <source>
        <dbReference type="ARBA" id="ARBA00004123"/>
    </source>
</evidence>
<evidence type="ECO:0000313" key="6">
    <source>
        <dbReference type="Proteomes" id="UP000041254"/>
    </source>
</evidence>
<dbReference type="InterPro" id="IPR010756">
    <property type="entry name" value="Tls1-like"/>
</dbReference>
<evidence type="ECO:0000313" key="5">
    <source>
        <dbReference type="EMBL" id="CEM14109.1"/>
    </source>
</evidence>
<keyword evidence="3" id="KW-0539">Nucleus</keyword>
<gene>
    <name evidence="5" type="ORF">Vbra_9284</name>
</gene>
<organism evidence="5 6">
    <name type="scientific">Vitrella brassicaformis (strain CCMP3155)</name>
    <dbReference type="NCBI Taxonomy" id="1169540"/>
    <lineage>
        <taxon>Eukaryota</taxon>
        <taxon>Sar</taxon>
        <taxon>Alveolata</taxon>
        <taxon>Colpodellida</taxon>
        <taxon>Vitrellaceae</taxon>
        <taxon>Vitrella</taxon>
    </lineage>
</organism>
<sequence>MDEKKEMDEKQQTEAKEATIAVAAAAADPSDGGDAEKAASAPKAAKASEASFSPSPPPHPPGHAHTQDDSKRDASQKQQHPQPAQPPAEAPPLFVKPRAFTKGRVRKRERDDHDQDQDQKQRPTTSAGDGDLDQEPHHQEKGSIGEVQMLQRMRERRKGLSVEVMNTTMAREREEEKAAEEEEEQYGLLDRQFASAGMGGAGRRGNEAMDQHLEEFLRERLDVTEDKGDEAPQEKTREQELYEIPPELRIKDATEEHAEKMNWVTGLVEVPLPIEYKLKNIEATEKAKREKLQLGGQSVAASGRPWAPAAAAGGAAAADAGDEGLEVVHKAFGSRFFNPHRPKSQMATDDQTLERFRKRFRGR</sequence>
<reference evidence="5 6" key="1">
    <citation type="submission" date="2014-11" db="EMBL/GenBank/DDBJ databases">
        <authorList>
            <person name="Zhu J."/>
            <person name="Qi W."/>
            <person name="Song R."/>
        </authorList>
    </citation>
    <scope>NUCLEOTIDE SEQUENCE [LARGE SCALE GENOMIC DNA]</scope>
</reference>
<dbReference type="GO" id="GO:0000398">
    <property type="term" value="P:mRNA splicing, via spliceosome"/>
    <property type="evidence" value="ECO:0007669"/>
    <property type="project" value="TreeGrafter"/>
</dbReference>
<dbReference type="OrthoDB" id="5627at2759"/>
<evidence type="ECO:0000256" key="3">
    <source>
        <dbReference type="ARBA" id="ARBA00023242"/>
    </source>
</evidence>
<dbReference type="VEuPathDB" id="CryptoDB:Vbra_9284"/>
<feature type="compositionally biased region" description="Basic and acidic residues" evidence="4">
    <location>
        <begin position="134"/>
        <end position="143"/>
    </location>
</feature>
<accession>A0A0G4FK68</accession>
<comment type="subcellular location">
    <subcellularLocation>
        <location evidence="1">Nucleus</location>
    </subcellularLocation>
</comment>
<dbReference type="GO" id="GO:0005681">
    <property type="term" value="C:spliceosomal complex"/>
    <property type="evidence" value="ECO:0007669"/>
    <property type="project" value="TreeGrafter"/>
</dbReference>
<dbReference type="PANTHER" id="PTHR13486">
    <property type="entry name" value="TELOMERE LENGTH AND SILENCING PROTEIN 1 TLS1 FAMILY MEMBER"/>
    <property type="match status" value="1"/>
</dbReference>
<feature type="compositionally biased region" description="Low complexity" evidence="4">
    <location>
        <begin position="38"/>
        <end position="53"/>
    </location>
</feature>
<dbReference type="AlphaFoldDB" id="A0A0G4FK68"/>
<dbReference type="InParanoid" id="A0A0G4FK68"/>
<feature type="compositionally biased region" description="Basic and acidic residues" evidence="4">
    <location>
        <begin position="108"/>
        <end position="121"/>
    </location>
</feature>
<protein>
    <recommendedName>
        <fullName evidence="7">Hepatocellular carcinoma-associated antigen 59-domain-containing protein</fullName>
    </recommendedName>
</protein>
<dbReference type="OMA" id="NTTMARE"/>
<feature type="compositionally biased region" description="Low complexity" evidence="4">
    <location>
        <begin position="18"/>
        <end position="27"/>
    </location>
</feature>
<dbReference type="STRING" id="1169540.A0A0G4FK68"/>
<feature type="compositionally biased region" description="Basic and acidic residues" evidence="4">
    <location>
        <begin position="1"/>
        <end position="17"/>
    </location>
</feature>
<feature type="compositionally biased region" description="Basic and acidic residues" evidence="4">
    <location>
        <begin position="65"/>
        <end position="75"/>
    </location>
</feature>
<comment type="similarity">
    <text evidence="2">Belongs to the TLS1 family.</text>
</comment>
<dbReference type="Proteomes" id="UP000041254">
    <property type="component" value="Unassembled WGS sequence"/>
</dbReference>
<dbReference type="PANTHER" id="PTHR13486:SF2">
    <property type="entry name" value="SPLICING FACTOR C9ORF78"/>
    <property type="match status" value="1"/>
</dbReference>
<evidence type="ECO:0000256" key="4">
    <source>
        <dbReference type="SAM" id="MobiDB-lite"/>
    </source>
</evidence>
<proteinExistence type="inferred from homology"/>
<feature type="region of interest" description="Disordered" evidence="4">
    <location>
        <begin position="1"/>
        <end position="188"/>
    </location>
</feature>
<name>A0A0G4FK68_VITBC</name>
<dbReference type="PhylomeDB" id="A0A0G4FK68"/>
<evidence type="ECO:0008006" key="7">
    <source>
        <dbReference type="Google" id="ProtNLM"/>
    </source>
</evidence>
<keyword evidence="6" id="KW-1185">Reference proteome</keyword>